<sequence length="325" mass="35538">MAAHQFLQPRMRSMVFLVMIMVVGMGACGMAGSLGRTIRRINRKGPFLGIVIPNSFQMSPLLNSSSFKPDPHLSNYLDISGKIKGVVHYGIAGNANPGLQIGDVTVPRYWAHTGLWTWQKYGDGAGDDLPTGTKTSRSTTPEQIRGTPEEILPVNGVPEEVQEAFWVPVDRHYLAVSEKLKELKLERCVNATTCLPRPPVVAIVERGITSNIFVDNRAYREFLYSKFNATAVDMETAAVVLICLQQRTPFIAIRSLSDLAGGGSSLSNEASTFGNLAAQNVVDAVINPLVMKAWDKRPTLPENKHAKFLSHGSSTCTYPLGLKLI</sequence>
<protein>
    <recommendedName>
        <fullName evidence="2">Nucleoside phosphorylase domain-containing protein</fullName>
    </recommendedName>
</protein>
<dbReference type="CDD" id="cd09008">
    <property type="entry name" value="MTAN"/>
    <property type="match status" value="1"/>
</dbReference>
<keyword evidence="1" id="KW-0812">Transmembrane</keyword>
<dbReference type="GO" id="GO:0003824">
    <property type="term" value="F:catalytic activity"/>
    <property type="evidence" value="ECO:0007669"/>
    <property type="project" value="InterPro"/>
</dbReference>
<dbReference type="Gene3D" id="3.40.50.1580">
    <property type="entry name" value="Nucleoside phosphorylase domain"/>
    <property type="match status" value="1"/>
</dbReference>
<keyword evidence="1" id="KW-1133">Transmembrane helix</keyword>
<evidence type="ECO:0000313" key="3">
    <source>
        <dbReference type="EMBL" id="KAK4791445.1"/>
    </source>
</evidence>
<dbReference type="InterPro" id="IPR035994">
    <property type="entry name" value="Nucleoside_phosphorylase_sf"/>
</dbReference>
<dbReference type="SUPFAM" id="SSF53167">
    <property type="entry name" value="Purine and uridine phosphorylases"/>
    <property type="match status" value="1"/>
</dbReference>
<accession>A0AAN7LSJ1</accession>
<dbReference type="Proteomes" id="UP001346149">
    <property type="component" value="Unassembled WGS sequence"/>
</dbReference>
<dbReference type="PANTHER" id="PTHR21234">
    <property type="entry name" value="PURINE NUCLEOSIDE PHOSPHORYLASE"/>
    <property type="match status" value="1"/>
</dbReference>
<evidence type="ECO:0000259" key="2">
    <source>
        <dbReference type="Pfam" id="PF01048"/>
    </source>
</evidence>
<reference evidence="3 4" key="1">
    <citation type="journal article" date="2023" name="Hortic Res">
        <title>Pangenome of water caltrop reveals structural variations and asymmetric subgenome divergence after allopolyploidization.</title>
        <authorList>
            <person name="Zhang X."/>
            <person name="Chen Y."/>
            <person name="Wang L."/>
            <person name="Yuan Y."/>
            <person name="Fang M."/>
            <person name="Shi L."/>
            <person name="Lu R."/>
            <person name="Comes H.P."/>
            <person name="Ma Y."/>
            <person name="Chen Y."/>
            <person name="Huang G."/>
            <person name="Zhou Y."/>
            <person name="Zheng Z."/>
            <person name="Qiu Y."/>
        </authorList>
    </citation>
    <scope>NUCLEOTIDE SEQUENCE [LARGE SCALE GENOMIC DNA]</scope>
    <source>
        <strain evidence="3">F231</strain>
    </source>
</reference>
<dbReference type="Pfam" id="PF01048">
    <property type="entry name" value="PNP_UDP_1"/>
    <property type="match status" value="1"/>
</dbReference>
<dbReference type="EMBL" id="JAXQNO010000009">
    <property type="protein sequence ID" value="KAK4791445.1"/>
    <property type="molecule type" value="Genomic_DNA"/>
</dbReference>
<dbReference type="InterPro" id="IPR000845">
    <property type="entry name" value="Nucleoside_phosphorylase_d"/>
</dbReference>
<organism evidence="3 4">
    <name type="scientific">Trapa natans</name>
    <name type="common">Water chestnut</name>
    <dbReference type="NCBI Taxonomy" id="22666"/>
    <lineage>
        <taxon>Eukaryota</taxon>
        <taxon>Viridiplantae</taxon>
        <taxon>Streptophyta</taxon>
        <taxon>Embryophyta</taxon>
        <taxon>Tracheophyta</taxon>
        <taxon>Spermatophyta</taxon>
        <taxon>Magnoliopsida</taxon>
        <taxon>eudicotyledons</taxon>
        <taxon>Gunneridae</taxon>
        <taxon>Pentapetalae</taxon>
        <taxon>rosids</taxon>
        <taxon>malvids</taxon>
        <taxon>Myrtales</taxon>
        <taxon>Lythraceae</taxon>
        <taxon>Trapa</taxon>
    </lineage>
</organism>
<dbReference type="AlphaFoldDB" id="A0AAN7LSJ1"/>
<evidence type="ECO:0000313" key="4">
    <source>
        <dbReference type="Proteomes" id="UP001346149"/>
    </source>
</evidence>
<keyword evidence="1" id="KW-0472">Membrane</keyword>
<dbReference type="PANTHER" id="PTHR21234:SF42">
    <property type="entry name" value="PHOSPHORYLASE SUPERFAMILY PROTEIN"/>
    <property type="match status" value="1"/>
</dbReference>
<feature type="transmembrane region" description="Helical" evidence="1">
    <location>
        <begin position="14"/>
        <end position="34"/>
    </location>
</feature>
<keyword evidence="4" id="KW-1185">Reference proteome</keyword>
<name>A0AAN7LSJ1_TRANT</name>
<comment type="caution">
    <text evidence="3">The sequence shown here is derived from an EMBL/GenBank/DDBJ whole genome shotgun (WGS) entry which is preliminary data.</text>
</comment>
<gene>
    <name evidence="3" type="ORF">SAY86_031858</name>
</gene>
<evidence type="ECO:0000256" key="1">
    <source>
        <dbReference type="SAM" id="Phobius"/>
    </source>
</evidence>
<proteinExistence type="predicted"/>
<feature type="domain" description="Nucleoside phosphorylase" evidence="2">
    <location>
        <begin position="80"/>
        <end position="281"/>
    </location>
</feature>
<dbReference type="GO" id="GO:0009116">
    <property type="term" value="P:nucleoside metabolic process"/>
    <property type="evidence" value="ECO:0007669"/>
    <property type="project" value="InterPro"/>
</dbReference>